<comment type="subcellular location">
    <subcellularLocation>
        <location evidence="1 10">Endoplasmic reticulum membrane</location>
        <topology evidence="1 10">Multi-pass membrane protein</topology>
    </subcellularLocation>
</comment>
<dbReference type="STRING" id="486041.B0CSY4"/>
<accession>B0CSY4</accession>
<dbReference type="HOGENOM" id="CLU_012353_0_1_1"/>
<dbReference type="EC" id="2.4.1.-" evidence="10"/>
<organism evidence="13">
    <name type="scientific">Laccaria bicolor (strain S238N-H82 / ATCC MYA-4686)</name>
    <name type="common">Bicoloured deceiver</name>
    <name type="synonym">Laccaria laccata var. bicolor</name>
    <dbReference type="NCBI Taxonomy" id="486041"/>
    <lineage>
        <taxon>Eukaryota</taxon>
        <taxon>Fungi</taxon>
        <taxon>Dikarya</taxon>
        <taxon>Basidiomycota</taxon>
        <taxon>Agaricomycotina</taxon>
        <taxon>Agaricomycetes</taxon>
        <taxon>Agaricomycetidae</taxon>
        <taxon>Agaricales</taxon>
        <taxon>Agaricineae</taxon>
        <taxon>Hydnangiaceae</taxon>
        <taxon>Laccaria</taxon>
    </lineage>
</organism>
<dbReference type="PANTHER" id="PTHR22760">
    <property type="entry name" value="GLYCOSYLTRANSFERASE"/>
    <property type="match status" value="1"/>
</dbReference>
<dbReference type="PANTHER" id="PTHR22760:SF4">
    <property type="entry name" value="GPI MANNOSYLTRANSFERASE 3"/>
    <property type="match status" value="1"/>
</dbReference>
<feature type="transmembrane region" description="Helical" evidence="10">
    <location>
        <begin position="118"/>
        <end position="136"/>
    </location>
</feature>
<evidence type="ECO:0000256" key="1">
    <source>
        <dbReference type="ARBA" id="ARBA00004477"/>
    </source>
</evidence>
<evidence type="ECO:0000256" key="8">
    <source>
        <dbReference type="ARBA" id="ARBA00023136"/>
    </source>
</evidence>
<evidence type="ECO:0000256" key="2">
    <source>
        <dbReference type="ARBA" id="ARBA00006065"/>
    </source>
</evidence>
<dbReference type="Pfam" id="PF03901">
    <property type="entry name" value="Glyco_transf_22"/>
    <property type="match status" value="1"/>
</dbReference>
<dbReference type="GeneID" id="6070440"/>
<dbReference type="OrthoDB" id="416834at2759"/>
<evidence type="ECO:0000256" key="6">
    <source>
        <dbReference type="ARBA" id="ARBA00022824"/>
    </source>
</evidence>
<sequence length="556" mass="63041">MQPSTKLAVTIRVLIALATTTFFQPDEYFQALEPAHHLVFGYGHLTWEWLSPHPIRSFIYPALNVPIFWLLRVTRLADSAYLGDWLLILGPKVLHGLLAAGTDIGLCKLTRTVLGVDAVPLALLLSLSSFFHALALSRSLSNSLETSLSTIAFSFYPWDASSHPNYQLAIPSLEKTILCSALACLIRPTNALIWVYLYGSLVWILRKHTNIVLSIIRQVTLVVTIALLFQFSIDSMYYGKAIFTPLNFLLTNLSSVSLFYGSNSWHYYVTQALPILCTTALPFSIHGMWCTLTDRSQNNRALQVMLKTILWSTAVYSFAGHKEWRFLHPLLPLLHVMAAKSLLELNISSNRAGYLPIKRKHLVLLLLTLPASLYVVLFYCSAPISVLAYFRSLPHEELNQTTIGFLMPCHSTPGYAYLHRKELADGRMWALGCEPPSRRHQDLASYHDQTDIFYASPQTYLSTYFPDKVNQSFPLSPFPTSIPGSPSVGVREFPWRHEWPEYLVFFGDLLLGGAIRQLLKGKGYVEIWKAGPEWHGEGRRKGGVRVWKWRHRTWTT</sequence>
<evidence type="ECO:0000313" key="13">
    <source>
        <dbReference type="Proteomes" id="UP000001194"/>
    </source>
</evidence>
<dbReference type="KEGG" id="lbc:LACBIDRAFT_306185"/>
<feature type="transmembrane region" description="Helical" evidence="10">
    <location>
        <begin position="211"/>
        <end position="229"/>
    </location>
</feature>
<comment type="function">
    <text evidence="9">Mannosyltransferase involved in glycosylphosphatidylinositol-anchor biosynthesis. Transfers the third mannose to Man2-GlcN-acyl-PI during GPI precursor assembly.</text>
</comment>
<dbReference type="Proteomes" id="UP000001194">
    <property type="component" value="Unassembled WGS sequence"/>
</dbReference>
<keyword evidence="3 10" id="KW-0328">Glycosyltransferase</keyword>
<reference evidence="12 13" key="1">
    <citation type="journal article" date="2008" name="Nature">
        <title>The genome of Laccaria bicolor provides insights into mycorrhizal symbiosis.</title>
        <authorList>
            <person name="Martin F."/>
            <person name="Aerts A."/>
            <person name="Ahren D."/>
            <person name="Brun A."/>
            <person name="Danchin E.G.J."/>
            <person name="Duchaussoy F."/>
            <person name="Gibon J."/>
            <person name="Kohler A."/>
            <person name="Lindquist E."/>
            <person name="Pereda V."/>
            <person name="Salamov A."/>
            <person name="Shapiro H.J."/>
            <person name="Wuyts J."/>
            <person name="Blaudez D."/>
            <person name="Buee M."/>
            <person name="Brokstein P."/>
            <person name="Canbaeck B."/>
            <person name="Cohen D."/>
            <person name="Courty P.E."/>
            <person name="Coutinho P.M."/>
            <person name="Delaruelle C."/>
            <person name="Detter J.C."/>
            <person name="Deveau A."/>
            <person name="DiFazio S."/>
            <person name="Duplessis S."/>
            <person name="Fraissinet-Tachet L."/>
            <person name="Lucic E."/>
            <person name="Frey-Klett P."/>
            <person name="Fourrey C."/>
            <person name="Feussner I."/>
            <person name="Gay G."/>
            <person name="Grimwood J."/>
            <person name="Hoegger P.J."/>
            <person name="Jain P."/>
            <person name="Kilaru S."/>
            <person name="Labbe J."/>
            <person name="Lin Y.C."/>
            <person name="Legue V."/>
            <person name="Le Tacon F."/>
            <person name="Marmeisse R."/>
            <person name="Melayah D."/>
            <person name="Montanini B."/>
            <person name="Muratet M."/>
            <person name="Nehls U."/>
            <person name="Niculita-Hirzel H."/>
            <person name="Oudot-Le Secq M.P."/>
            <person name="Peter M."/>
            <person name="Quesneville H."/>
            <person name="Rajashekar B."/>
            <person name="Reich M."/>
            <person name="Rouhier N."/>
            <person name="Schmutz J."/>
            <person name="Yin T."/>
            <person name="Chalot M."/>
            <person name="Henrissat B."/>
            <person name="Kuees U."/>
            <person name="Lucas S."/>
            <person name="Van de Peer Y."/>
            <person name="Podila G.K."/>
            <person name="Polle A."/>
            <person name="Pukkila P.J."/>
            <person name="Richardson P.M."/>
            <person name="Rouze P."/>
            <person name="Sanders I.R."/>
            <person name="Stajich J.E."/>
            <person name="Tunlid A."/>
            <person name="Tuskan G."/>
            <person name="Grigoriev I.V."/>
        </authorList>
    </citation>
    <scope>NUCLEOTIDE SEQUENCE [LARGE SCALE GENOMIC DNA]</scope>
    <source>
        <strain evidence="13">S238N-H82 / ATCC MYA-4686</strain>
    </source>
</reference>
<comment type="similarity">
    <text evidence="2">Belongs to the glycosyltransferase 22 family. PIGB subfamily.</text>
</comment>
<feature type="signal peptide" evidence="11">
    <location>
        <begin position="1"/>
        <end position="23"/>
    </location>
</feature>
<dbReference type="FunCoup" id="B0CSY4">
    <property type="interactions" value="502"/>
</dbReference>
<evidence type="ECO:0000256" key="5">
    <source>
        <dbReference type="ARBA" id="ARBA00022692"/>
    </source>
</evidence>
<dbReference type="InterPro" id="IPR005599">
    <property type="entry name" value="GPI_mannosylTrfase"/>
</dbReference>
<keyword evidence="8 10" id="KW-0472">Membrane</keyword>
<keyword evidence="11" id="KW-0732">Signal</keyword>
<dbReference type="GO" id="GO:0000026">
    <property type="term" value="F:alpha-1,2-mannosyltransferase activity"/>
    <property type="evidence" value="ECO:0007669"/>
    <property type="project" value="TreeGrafter"/>
</dbReference>
<dbReference type="RefSeq" id="XP_001875478.1">
    <property type="nucleotide sequence ID" value="XM_001875443.1"/>
</dbReference>
<evidence type="ECO:0000256" key="4">
    <source>
        <dbReference type="ARBA" id="ARBA00022679"/>
    </source>
</evidence>
<dbReference type="EMBL" id="DS547092">
    <property type="protein sequence ID" value="EDR14919.1"/>
    <property type="molecule type" value="Genomic_DNA"/>
</dbReference>
<feature type="chain" id="PRO_5002748677" description="Mannosyltransferase" evidence="11">
    <location>
        <begin position="24"/>
        <end position="556"/>
    </location>
</feature>
<keyword evidence="6 10" id="KW-0256">Endoplasmic reticulum</keyword>
<dbReference type="AlphaFoldDB" id="B0CSY4"/>
<feature type="transmembrane region" description="Helical" evidence="10">
    <location>
        <begin position="272"/>
        <end position="292"/>
    </location>
</feature>
<gene>
    <name evidence="12" type="ORF">LACBIDRAFT_306185</name>
</gene>
<dbReference type="GO" id="GO:0006506">
    <property type="term" value="P:GPI anchor biosynthetic process"/>
    <property type="evidence" value="ECO:0007669"/>
    <property type="project" value="TreeGrafter"/>
</dbReference>
<keyword evidence="13" id="KW-1185">Reference proteome</keyword>
<evidence type="ECO:0000256" key="10">
    <source>
        <dbReference type="RuleBase" id="RU363075"/>
    </source>
</evidence>
<keyword evidence="7 10" id="KW-1133">Transmembrane helix</keyword>
<evidence type="ECO:0000256" key="11">
    <source>
        <dbReference type="SAM" id="SignalP"/>
    </source>
</evidence>
<dbReference type="InParanoid" id="B0CSY4"/>
<feature type="transmembrane region" description="Helical" evidence="10">
    <location>
        <begin position="177"/>
        <end position="199"/>
    </location>
</feature>
<feature type="transmembrane region" description="Helical" evidence="10">
    <location>
        <begin position="364"/>
        <end position="390"/>
    </location>
</feature>
<evidence type="ECO:0000256" key="9">
    <source>
        <dbReference type="ARBA" id="ARBA00024708"/>
    </source>
</evidence>
<proteinExistence type="inferred from homology"/>
<name>B0CSY4_LACBS</name>
<dbReference type="GO" id="GO:0005789">
    <property type="term" value="C:endoplasmic reticulum membrane"/>
    <property type="evidence" value="ECO:0007669"/>
    <property type="project" value="UniProtKB-SubCell"/>
</dbReference>
<evidence type="ECO:0000256" key="7">
    <source>
        <dbReference type="ARBA" id="ARBA00022989"/>
    </source>
</evidence>
<evidence type="ECO:0000313" key="12">
    <source>
        <dbReference type="EMBL" id="EDR14919.1"/>
    </source>
</evidence>
<protein>
    <recommendedName>
        <fullName evidence="10">Mannosyltransferase</fullName>
        <ecNumber evidence="10">2.4.1.-</ecNumber>
    </recommendedName>
</protein>
<evidence type="ECO:0000256" key="3">
    <source>
        <dbReference type="ARBA" id="ARBA00022676"/>
    </source>
</evidence>
<keyword evidence="4 12" id="KW-0808">Transferase</keyword>
<keyword evidence="5 10" id="KW-0812">Transmembrane</keyword>